<comment type="caution">
    <text evidence="1">The sequence shown here is derived from an EMBL/GenBank/DDBJ whole genome shotgun (WGS) entry which is preliminary data.</text>
</comment>
<feature type="non-terminal residue" evidence="1">
    <location>
        <position position="205"/>
    </location>
</feature>
<feature type="non-terminal residue" evidence="1">
    <location>
        <position position="1"/>
    </location>
</feature>
<name>A0ABD2Z176_9GENT</name>
<dbReference type="Proteomes" id="UP001630127">
    <property type="component" value="Unassembled WGS sequence"/>
</dbReference>
<organism evidence="1 2">
    <name type="scientific">Cinchona calisaya</name>
    <dbReference type="NCBI Taxonomy" id="153742"/>
    <lineage>
        <taxon>Eukaryota</taxon>
        <taxon>Viridiplantae</taxon>
        <taxon>Streptophyta</taxon>
        <taxon>Embryophyta</taxon>
        <taxon>Tracheophyta</taxon>
        <taxon>Spermatophyta</taxon>
        <taxon>Magnoliopsida</taxon>
        <taxon>eudicotyledons</taxon>
        <taxon>Gunneridae</taxon>
        <taxon>Pentapetalae</taxon>
        <taxon>asterids</taxon>
        <taxon>lamiids</taxon>
        <taxon>Gentianales</taxon>
        <taxon>Rubiaceae</taxon>
        <taxon>Cinchonoideae</taxon>
        <taxon>Cinchoneae</taxon>
        <taxon>Cinchona</taxon>
    </lineage>
</organism>
<dbReference type="EMBL" id="JBJUIK010000011">
    <property type="protein sequence ID" value="KAL3513269.1"/>
    <property type="molecule type" value="Genomic_DNA"/>
</dbReference>
<accession>A0ABD2Z176</accession>
<proteinExistence type="predicted"/>
<protein>
    <submittedName>
        <fullName evidence="1">Uncharacterized protein</fullName>
    </submittedName>
</protein>
<keyword evidence="2" id="KW-1185">Reference proteome</keyword>
<evidence type="ECO:0000313" key="2">
    <source>
        <dbReference type="Proteomes" id="UP001630127"/>
    </source>
</evidence>
<dbReference type="AlphaFoldDB" id="A0ABD2Z176"/>
<reference evidence="1 2" key="1">
    <citation type="submission" date="2024-11" db="EMBL/GenBank/DDBJ databases">
        <title>A near-complete genome assembly of Cinchona calisaya.</title>
        <authorList>
            <person name="Lian D.C."/>
            <person name="Zhao X.W."/>
            <person name="Wei L."/>
        </authorList>
    </citation>
    <scope>NUCLEOTIDE SEQUENCE [LARGE SCALE GENOMIC DNA]</scope>
    <source>
        <tissue evidence="1">Nenye</tissue>
    </source>
</reference>
<sequence>TSTTAIARLHSSKGFTLTATGKNVANASPLQVEINDQRKDTIAATFNHRMEENQVGFVVSPGRATLSAIDSVVVQENAIDVSTAGKIDYNYGATQGEKWAAVVHATTNIAAAAPNRAMGVASAPYPSSAISTQKEKTATALDLKINAAATRDPSMGNFEAISHALDIAAAQEDVVDVAATHELDIEVATLYVCAIGTAQEEEFVA</sequence>
<gene>
    <name evidence="1" type="ORF">ACH5RR_025986</name>
</gene>
<evidence type="ECO:0000313" key="1">
    <source>
        <dbReference type="EMBL" id="KAL3513269.1"/>
    </source>
</evidence>